<evidence type="ECO:0000313" key="3">
    <source>
        <dbReference type="Proteomes" id="UP000295748"/>
    </source>
</evidence>
<feature type="transmembrane region" description="Helical" evidence="1">
    <location>
        <begin position="187"/>
        <end position="205"/>
    </location>
</feature>
<protein>
    <recommendedName>
        <fullName evidence="4">DUF998 domain-containing protein</fullName>
    </recommendedName>
</protein>
<sequence>MQLRTTSTQRTYRYVRVGLVAVVLFVGVGVGAQVAAGGALASLSASYYTPARNVFVGALCAVSLALLALSGRSLEQALLDLAALLAPVIALVPAPVMAGDVPGLDPRCPAMTPCVPAAAVPEVANGMLALTVLGVVGVVGAAALALAQRSFTLGVGVTLLTAALLVGSAAAWWVVSPETFLRRGHDAATLGFFTLVTLVAALAALRSAAHSARARRILRAVYAVTAVGILVTLVVLAAVLALRGRGVDLVALTGLPLIFLGEAVALALFAVFWVAQTAEFWDAADPAVRGEPGIPRRLQR</sequence>
<dbReference type="EMBL" id="CP038266">
    <property type="protein sequence ID" value="QBR89415.1"/>
    <property type="molecule type" value="Genomic_DNA"/>
</dbReference>
<name>A0ABX5STB7_9MICO</name>
<keyword evidence="1" id="KW-0472">Membrane</keyword>
<keyword evidence="1" id="KW-1133">Transmembrane helix</keyword>
<feature type="transmembrane region" description="Helical" evidence="1">
    <location>
        <begin position="254"/>
        <end position="275"/>
    </location>
</feature>
<evidence type="ECO:0000256" key="1">
    <source>
        <dbReference type="SAM" id="Phobius"/>
    </source>
</evidence>
<feature type="transmembrane region" description="Helical" evidence="1">
    <location>
        <begin position="78"/>
        <end position="97"/>
    </location>
</feature>
<dbReference type="RefSeq" id="WP_135067891.1">
    <property type="nucleotide sequence ID" value="NZ_CP038266.1"/>
</dbReference>
<keyword evidence="1" id="KW-0812">Transmembrane</keyword>
<feature type="transmembrane region" description="Helical" evidence="1">
    <location>
        <begin position="126"/>
        <end position="146"/>
    </location>
</feature>
<keyword evidence="3" id="KW-1185">Reference proteome</keyword>
<evidence type="ECO:0008006" key="4">
    <source>
        <dbReference type="Google" id="ProtNLM"/>
    </source>
</evidence>
<feature type="transmembrane region" description="Helical" evidence="1">
    <location>
        <begin position="12"/>
        <end position="34"/>
    </location>
</feature>
<evidence type="ECO:0000313" key="2">
    <source>
        <dbReference type="EMBL" id="QBR89415.1"/>
    </source>
</evidence>
<dbReference type="Proteomes" id="UP000295748">
    <property type="component" value="Chromosome"/>
</dbReference>
<feature type="transmembrane region" description="Helical" evidence="1">
    <location>
        <begin position="54"/>
        <end position="71"/>
    </location>
</feature>
<accession>A0ABX5STB7</accession>
<reference evidence="2 3" key="1">
    <citation type="submission" date="2019-03" db="EMBL/GenBank/DDBJ databases">
        <authorList>
            <person name="Dong K."/>
        </authorList>
    </citation>
    <scope>NUCLEOTIDE SEQUENCE [LARGE SCALE GENOMIC DNA]</scope>
    <source>
        <strain evidence="3">dk512</strain>
    </source>
</reference>
<feature type="transmembrane region" description="Helical" evidence="1">
    <location>
        <begin position="153"/>
        <end position="175"/>
    </location>
</feature>
<feature type="transmembrane region" description="Helical" evidence="1">
    <location>
        <begin position="217"/>
        <end position="242"/>
    </location>
</feature>
<gene>
    <name evidence="2" type="ORF">E4K62_12435</name>
</gene>
<proteinExistence type="predicted"/>
<organism evidence="2 3">
    <name type="scientific">Microbacterium wangchenii</name>
    <dbReference type="NCBI Taxonomy" id="2541726"/>
    <lineage>
        <taxon>Bacteria</taxon>
        <taxon>Bacillati</taxon>
        <taxon>Actinomycetota</taxon>
        <taxon>Actinomycetes</taxon>
        <taxon>Micrococcales</taxon>
        <taxon>Microbacteriaceae</taxon>
        <taxon>Microbacterium</taxon>
    </lineage>
</organism>